<name>A0A1H9SUL7_9LACT</name>
<dbReference type="OrthoDB" id="9775346at2"/>
<dbReference type="RefSeq" id="WP_092652251.1">
    <property type="nucleotide sequence ID" value="NZ_FOHA01000009.1"/>
</dbReference>
<sequence length="225" mass="26297">MHLLTKEIIAIYTANQDPVRAVGMAAYMKNHFSFLGISAKDRRTLIKEQMKASKNLELAELFQVFEALYQQEAREYHYAAIDLLERNIKRIPNDMTAILPYLAFIQEKAWWDSVDALRKPISLWVKHHQKSPLAEVMNWLMASENMWDRRVAITLQLQWKEETDLDWLSKTIVQNEENPTFFIQKGIGWALREYAKTDATWVINFVAAHQAKLTPLAVKEALKHQ</sequence>
<proteinExistence type="predicted"/>
<reference evidence="1 2" key="1">
    <citation type="submission" date="2016-10" db="EMBL/GenBank/DDBJ databases">
        <authorList>
            <person name="de Groot N.N."/>
        </authorList>
    </citation>
    <scope>NUCLEOTIDE SEQUENCE [LARGE SCALE GENOMIC DNA]</scope>
    <source>
        <strain evidence="1 2">DSM 13760</strain>
    </source>
</reference>
<dbReference type="Pfam" id="PF08713">
    <property type="entry name" value="DNA_alkylation"/>
    <property type="match status" value="1"/>
</dbReference>
<dbReference type="InterPro" id="IPR014825">
    <property type="entry name" value="DNA_alkylation"/>
</dbReference>
<dbReference type="PANTHER" id="PTHR34070:SF1">
    <property type="entry name" value="DNA ALKYLATION REPAIR PROTEIN"/>
    <property type="match status" value="1"/>
</dbReference>
<gene>
    <name evidence="1" type="ORF">SAMN04488559_10959</name>
</gene>
<dbReference type="CDD" id="cd07064">
    <property type="entry name" value="AlkD_like_1"/>
    <property type="match status" value="1"/>
</dbReference>
<accession>A0A1H9SUL7</accession>
<dbReference type="Gene3D" id="1.20.1660.10">
    <property type="entry name" value="Hypothetical protein (EF3068)"/>
    <property type="match status" value="1"/>
</dbReference>
<evidence type="ECO:0000313" key="2">
    <source>
        <dbReference type="Proteomes" id="UP000198948"/>
    </source>
</evidence>
<dbReference type="Proteomes" id="UP000198948">
    <property type="component" value="Unassembled WGS sequence"/>
</dbReference>
<organism evidence="1 2">
    <name type="scientific">Isobaculum melis</name>
    <dbReference type="NCBI Taxonomy" id="142588"/>
    <lineage>
        <taxon>Bacteria</taxon>
        <taxon>Bacillati</taxon>
        <taxon>Bacillota</taxon>
        <taxon>Bacilli</taxon>
        <taxon>Lactobacillales</taxon>
        <taxon>Carnobacteriaceae</taxon>
        <taxon>Isobaculum</taxon>
    </lineage>
</organism>
<dbReference type="InterPro" id="IPR016024">
    <property type="entry name" value="ARM-type_fold"/>
</dbReference>
<dbReference type="PANTHER" id="PTHR34070">
    <property type="entry name" value="ARMADILLO-TYPE FOLD"/>
    <property type="match status" value="1"/>
</dbReference>
<dbReference type="AlphaFoldDB" id="A0A1H9SUL7"/>
<dbReference type="EMBL" id="FOHA01000009">
    <property type="protein sequence ID" value="SER88680.1"/>
    <property type="molecule type" value="Genomic_DNA"/>
</dbReference>
<evidence type="ECO:0000313" key="1">
    <source>
        <dbReference type="EMBL" id="SER88680.1"/>
    </source>
</evidence>
<keyword evidence="2" id="KW-1185">Reference proteome</keyword>
<dbReference type="STRING" id="142588.SAMN04488559_10959"/>
<dbReference type="SUPFAM" id="SSF48371">
    <property type="entry name" value="ARM repeat"/>
    <property type="match status" value="1"/>
</dbReference>
<dbReference type="Gene3D" id="1.25.40.290">
    <property type="entry name" value="ARM repeat domains"/>
    <property type="match status" value="1"/>
</dbReference>
<protein>
    <submittedName>
        <fullName evidence="1">3-methyladenine DNA glycosylase AlkD</fullName>
    </submittedName>
</protein>